<keyword evidence="1" id="KW-0732">Signal</keyword>
<name>A0AA36CYN7_9BILA</name>
<feature type="signal peptide" evidence="1">
    <location>
        <begin position="1"/>
        <end position="18"/>
    </location>
</feature>
<proteinExistence type="predicted"/>
<keyword evidence="3" id="KW-1185">Reference proteome</keyword>
<feature type="non-terminal residue" evidence="2">
    <location>
        <position position="1"/>
    </location>
</feature>
<protein>
    <submittedName>
        <fullName evidence="2">Uncharacterized protein</fullName>
    </submittedName>
</protein>
<accession>A0AA36CYN7</accession>
<gene>
    <name evidence="2" type="ORF">MSPICULIGERA_LOCUS14577</name>
</gene>
<evidence type="ECO:0000313" key="2">
    <source>
        <dbReference type="EMBL" id="CAJ0576282.1"/>
    </source>
</evidence>
<dbReference type="Proteomes" id="UP001177023">
    <property type="component" value="Unassembled WGS sequence"/>
</dbReference>
<comment type="caution">
    <text evidence="2">The sequence shown here is derived from an EMBL/GenBank/DDBJ whole genome shotgun (WGS) entry which is preliminary data.</text>
</comment>
<evidence type="ECO:0000256" key="1">
    <source>
        <dbReference type="SAM" id="SignalP"/>
    </source>
</evidence>
<sequence>MNFLICLAVFAYVAMVTGQWPHFTYMVANATVWNCPDDGTSGIPDRPEFWLTHCCECGCEPGFSCFRVDIGWTCKRNNRWNPPDANGCQLHGCAPGRECRKDDGSPKCMPI</sequence>
<feature type="chain" id="PRO_5041294193" evidence="1">
    <location>
        <begin position="19"/>
        <end position="111"/>
    </location>
</feature>
<evidence type="ECO:0000313" key="3">
    <source>
        <dbReference type="Proteomes" id="UP001177023"/>
    </source>
</evidence>
<dbReference type="AlphaFoldDB" id="A0AA36CYN7"/>
<reference evidence="2" key="1">
    <citation type="submission" date="2023-06" db="EMBL/GenBank/DDBJ databases">
        <authorList>
            <person name="Delattre M."/>
        </authorList>
    </citation>
    <scope>NUCLEOTIDE SEQUENCE</scope>
    <source>
        <strain evidence="2">AF72</strain>
    </source>
</reference>
<organism evidence="2 3">
    <name type="scientific">Mesorhabditis spiculigera</name>
    <dbReference type="NCBI Taxonomy" id="96644"/>
    <lineage>
        <taxon>Eukaryota</taxon>
        <taxon>Metazoa</taxon>
        <taxon>Ecdysozoa</taxon>
        <taxon>Nematoda</taxon>
        <taxon>Chromadorea</taxon>
        <taxon>Rhabditida</taxon>
        <taxon>Rhabditina</taxon>
        <taxon>Rhabditomorpha</taxon>
        <taxon>Rhabditoidea</taxon>
        <taxon>Rhabditidae</taxon>
        <taxon>Mesorhabditinae</taxon>
        <taxon>Mesorhabditis</taxon>
    </lineage>
</organism>
<dbReference type="EMBL" id="CATQJA010002643">
    <property type="protein sequence ID" value="CAJ0576282.1"/>
    <property type="molecule type" value="Genomic_DNA"/>
</dbReference>